<evidence type="ECO:0000313" key="10">
    <source>
        <dbReference type="Proteomes" id="UP001229955"/>
    </source>
</evidence>
<dbReference type="PANTHER" id="PTHR42865:SF7">
    <property type="entry name" value="PROTON_GLUTAMATE-ASPARTATE SYMPORTER"/>
    <property type="match status" value="1"/>
</dbReference>
<sequence>MSESIGGSGPGMKLHTKILIALVVGATAGIAANLTMGGDDPTVVFVNTYLAGPIGQIFLRMLFMIVMPLVFASITLGVAGLGDLKKVGKVGGKAIGYFLATTFLAASFGLFVVNTFRPGEGLSPEVKTELMATYAEDAAGKIEAQATGNFGINTFVEIVTRNPVKSAVDTDMLGIIFFALVFGAALTQIKPERAEPMIKFLQALEDVVIKIVGMAMKIAPYGVAGLIFGVTSRFGFALLKPLSAYVLVVMGALLFHLFVNLSLILKFVIGINPLLYFSRIKGAMVTAFSTSSSSATLPTALRAAEDGLGVPPKIAGFVLPLGSTMCMNGTSIFEGITVIFLCQVFGVDLSLGGMAIVIVMSVITAVGAAGVPGGSIPLLVGILTMMGVPGEGIAIVLGVDRILDMTRTVVNVSSDISSTTFVAKSEGVWDASMVPKEAPTAA</sequence>
<feature type="transmembrane region" description="Helical" evidence="7">
    <location>
        <begin position="349"/>
        <end position="370"/>
    </location>
</feature>
<dbReference type="AlphaFoldDB" id="A0AA49JVC4"/>
<keyword evidence="10" id="KW-1185">Reference proteome</keyword>
<accession>A0AA49JVC4</accession>
<evidence type="ECO:0000313" key="9">
    <source>
        <dbReference type="EMBL" id="WKW15485.1"/>
    </source>
</evidence>
<feature type="transmembrane region" description="Helical" evidence="7">
    <location>
        <begin position="376"/>
        <end position="399"/>
    </location>
</feature>
<dbReference type="KEGG" id="pspc:Strain318_001873"/>
<dbReference type="PANTHER" id="PTHR42865">
    <property type="entry name" value="PROTON/GLUTAMATE-ASPARTATE SYMPORTER"/>
    <property type="match status" value="1"/>
</dbReference>
<evidence type="ECO:0000313" key="8">
    <source>
        <dbReference type="EMBL" id="WKW12578.1"/>
    </source>
</evidence>
<keyword evidence="6 7" id="KW-0472">Membrane</keyword>
<keyword evidence="3" id="KW-1003">Cell membrane</keyword>
<feature type="transmembrane region" description="Helical" evidence="7">
    <location>
        <begin position="57"/>
        <end position="82"/>
    </location>
</feature>
<keyword evidence="5 7" id="KW-1133">Transmembrane helix</keyword>
<feature type="transmembrane region" description="Helical" evidence="7">
    <location>
        <begin position="94"/>
        <end position="113"/>
    </location>
</feature>
<dbReference type="GO" id="GO:0015293">
    <property type="term" value="F:symporter activity"/>
    <property type="evidence" value="ECO:0007669"/>
    <property type="project" value="UniProtKB-KW"/>
</dbReference>
<dbReference type="SUPFAM" id="SSF118215">
    <property type="entry name" value="Proton glutamate symport protein"/>
    <property type="match status" value="1"/>
</dbReference>
<evidence type="ECO:0000256" key="2">
    <source>
        <dbReference type="ARBA" id="ARBA00022448"/>
    </source>
</evidence>
<dbReference type="Gene3D" id="1.10.3860.10">
    <property type="entry name" value="Sodium:dicarboxylate symporter"/>
    <property type="match status" value="1"/>
</dbReference>
<evidence type="ECO:0000256" key="5">
    <source>
        <dbReference type="ARBA" id="ARBA00022989"/>
    </source>
</evidence>
<dbReference type="RefSeq" id="WP_367885457.1">
    <property type="nucleotide sequence ID" value="NZ_CP130612.1"/>
</dbReference>
<feature type="transmembrane region" description="Helical" evidence="7">
    <location>
        <begin position="18"/>
        <end position="37"/>
    </location>
</feature>
<organism evidence="8">
    <name type="scientific">Pseudogemmatithrix spongiicola</name>
    <dbReference type="NCBI Taxonomy" id="3062599"/>
    <lineage>
        <taxon>Bacteria</taxon>
        <taxon>Pseudomonadati</taxon>
        <taxon>Gemmatimonadota</taxon>
        <taxon>Gemmatimonadia</taxon>
        <taxon>Gemmatimonadales</taxon>
        <taxon>Gemmatimonadaceae</taxon>
        <taxon>Pseudogemmatithrix</taxon>
    </lineage>
</organism>
<dbReference type="EMBL" id="CP130612">
    <property type="protein sequence ID" value="WKW12578.1"/>
    <property type="molecule type" value="Genomic_DNA"/>
</dbReference>
<proteinExistence type="predicted"/>
<evidence type="ECO:0000256" key="7">
    <source>
        <dbReference type="SAM" id="Phobius"/>
    </source>
</evidence>
<dbReference type="Pfam" id="PF00375">
    <property type="entry name" value="SDF"/>
    <property type="match status" value="1"/>
</dbReference>
<dbReference type="PRINTS" id="PR00173">
    <property type="entry name" value="EDTRNSPORT"/>
</dbReference>
<comment type="subcellular location">
    <subcellularLocation>
        <location evidence="1">Cell membrane</location>
        <topology evidence="1">Multi-pass membrane protein</topology>
    </subcellularLocation>
</comment>
<evidence type="ECO:0000256" key="4">
    <source>
        <dbReference type="ARBA" id="ARBA00022692"/>
    </source>
</evidence>
<gene>
    <name evidence="8" type="ORF">Strain138_001874</name>
    <name evidence="9" type="ORF">Strain318_001873</name>
</gene>
<accession>A0AA49K0Z2</accession>
<evidence type="ECO:0000256" key="3">
    <source>
        <dbReference type="ARBA" id="ARBA00022475"/>
    </source>
</evidence>
<evidence type="ECO:0000256" key="1">
    <source>
        <dbReference type="ARBA" id="ARBA00004651"/>
    </source>
</evidence>
<feature type="transmembrane region" description="Helical" evidence="7">
    <location>
        <begin position="245"/>
        <end position="268"/>
    </location>
</feature>
<dbReference type="EMBL" id="CP130613">
    <property type="protein sequence ID" value="WKW15485.1"/>
    <property type="molecule type" value="Genomic_DNA"/>
</dbReference>
<evidence type="ECO:0000256" key="6">
    <source>
        <dbReference type="ARBA" id="ARBA00023136"/>
    </source>
</evidence>
<dbReference type="InterPro" id="IPR036458">
    <property type="entry name" value="Na:dicarbo_symporter_sf"/>
</dbReference>
<feature type="transmembrane region" description="Helical" evidence="7">
    <location>
        <begin position="218"/>
        <end position="239"/>
    </location>
</feature>
<dbReference type="GO" id="GO:0005886">
    <property type="term" value="C:plasma membrane"/>
    <property type="evidence" value="ECO:0007669"/>
    <property type="project" value="UniProtKB-SubCell"/>
</dbReference>
<dbReference type="GO" id="GO:0006835">
    <property type="term" value="P:dicarboxylic acid transport"/>
    <property type="evidence" value="ECO:0007669"/>
    <property type="project" value="TreeGrafter"/>
</dbReference>
<feature type="transmembrane region" description="Helical" evidence="7">
    <location>
        <begin position="321"/>
        <end position="342"/>
    </location>
</feature>
<name>A0AA49JVC4_9BACT</name>
<reference evidence="8" key="1">
    <citation type="submission" date="2023-07" db="EMBL/GenBank/DDBJ databases">
        <authorList>
            <person name="Haufschild T."/>
            <person name="Kallscheuer N."/>
            <person name="Hammer J."/>
            <person name="Kohn T."/>
            <person name="Kabuu M."/>
            <person name="Jogler M."/>
            <person name="Wohfarth N."/>
            <person name="Heuer A."/>
            <person name="Rohde M."/>
            <person name="van Teeseling M.C.F."/>
            <person name="Jogler C."/>
        </authorList>
    </citation>
    <scope>NUCLEOTIDE SEQUENCE</scope>
    <source>
        <strain evidence="8">Strain 138</strain>
        <strain evidence="9">Strain 318</strain>
    </source>
</reference>
<feature type="transmembrane region" description="Helical" evidence="7">
    <location>
        <begin position="172"/>
        <end position="189"/>
    </location>
</feature>
<keyword evidence="4 7" id="KW-0812">Transmembrane</keyword>
<dbReference type="Proteomes" id="UP001229955">
    <property type="component" value="Chromosome"/>
</dbReference>
<protein>
    <submittedName>
        <fullName evidence="8">Dicarboxylate/amino acid:cation symporter</fullName>
    </submittedName>
</protein>
<dbReference type="InterPro" id="IPR001991">
    <property type="entry name" value="Na-dicarboxylate_symporter"/>
</dbReference>
<keyword evidence="2" id="KW-0813">Transport</keyword>